<evidence type="ECO:0000313" key="4">
    <source>
        <dbReference type="Proteomes" id="UP000317835"/>
    </source>
</evidence>
<gene>
    <name evidence="3" type="primary">ltrA_1</name>
    <name evidence="3" type="ORF">ElP_76570</name>
</gene>
<name>A0A518HFR5_9BACT</name>
<sequence length="159" mass="17713">MSLPPPPKVQESQEALHAKAKGSPGYRSYALYDKMYRRDALGWADARCRADGGVPGVDRQTFADIEAYGLDRRLGEPAAGLRAKSYRPQPARRVFIPKGDGKRRPLGIGTIRDRVAQMAVVPVLEPISEADLGPEQHAYRAGLWRWTDASAKWFIRQVV</sequence>
<accession>A0A518HFR5</accession>
<dbReference type="RefSeq" id="WP_145279962.1">
    <property type="nucleotide sequence ID" value="NZ_CP036431.1"/>
</dbReference>
<dbReference type="PANTHER" id="PTHR34047:SF8">
    <property type="entry name" value="PROTEIN YKFC"/>
    <property type="match status" value="1"/>
</dbReference>
<proteinExistence type="inferred from homology"/>
<dbReference type="EMBL" id="CP036431">
    <property type="protein sequence ID" value="QDV39684.1"/>
    <property type="molecule type" value="Genomic_DNA"/>
</dbReference>
<dbReference type="Proteomes" id="UP000317835">
    <property type="component" value="Plasmid pElP_5"/>
</dbReference>
<keyword evidence="4" id="KW-1185">Reference proteome</keyword>
<comment type="similarity">
    <text evidence="1">Belongs to the bacterial reverse transcriptase family.</text>
</comment>
<dbReference type="InterPro" id="IPR051083">
    <property type="entry name" value="GrpII_Intron_Splice-Mob/Def"/>
</dbReference>
<protein>
    <submittedName>
        <fullName evidence="3">Group II intron-encoded protein LtrA</fullName>
    </submittedName>
</protein>
<geneLocation type="plasmid" evidence="4">
    <name>pelp_5</name>
</geneLocation>
<evidence type="ECO:0000313" key="3">
    <source>
        <dbReference type="EMBL" id="QDV39684.1"/>
    </source>
</evidence>
<dbReference type="PANTHER" id="PTHR34047">
    <property type="entry name" value="NUCLEAR INTRON MATURASE 1, MITOCHONDRIAL-RELATED"/>
    <property type="match status" value="1"/>
</dbReference>
<feature type="region of interest" description="Disordered" evidence="2">
    <location>
        <begin position="1"/>
        <end position="23"/>
    </location>
</feature>
<evidence type="ECO:0000256" key="1">
    <source>
        <dbReference type="ARBA" id="ARBA00034120"/>
    </source>
</evidence>
<organism evidence="3 4">
    <name type="scientific">Tautonia plasticadhaerens</name>
    <dbReference type="NCBI Taxonomy" id="2527974"/>
    <lineage>
        <taxon>Bacteria</taxon>
        <taxon>Pseudomonadati</taxon>
        <taxon>Planctomycetota</taxon>
        <taxon>Planctomycetia</taxon>
        <taxon>Isosphaerales</taxon>
        <taxon>Isosphaeraceae</taxon>
        <taxon>Tautonia</taxon>
    </lineage>
</organism>
<keyword evidence="3" id="KW-0614">Plasmid</keyword>
<dbReference type="SUPFAM" id="SSF56672">
    <property type="entry name" value="DNA/RNA polymerases"/>
    <property type="match status" value="1"/>
</dbReference>
<dbReference type="InterPro" id="IPR043502">
    <property type="entry name" value="DNA/RNA_pol_sf"/>
</dbReference>
<evidence type="ECO:0000256" key="2">
    <source>
        <dbReference type="SAM" id="MobiDB-lite"/>
    </source>
</evidence>
<reference evidence="3 4" key="1">
    <citation type="submission" date="2019-02" db="EMBL/GenBank/DDBJ databases">
        <title>Deep-cultivation of Planctomycetes and their phenomic and genomic characterization uncovers novel biology.</title>
        <authorList>
            <person name="Wiegand S."/>
            <person name="Jogler M."/>
            <person name="Boedeker C."/>
            <person name="Pinto D."/>
            <person name="Vollmers J."/>
            <person name="Rivas-Marin E."/>
            <person name="Kohn T."/>
            <person name="Peeters S.H."/>
            <person name="Heuer A."/>
            <person name="Rast P."/>
            <person name="Oberbeckmann S."/>
            <person name="Bunk B."/>
            <person name="Jeske O."/>
            <person name="Meyerdierks A."/>
            <person name="Storesund J.E."/>
            <person name="Kallscheuer N."/>
            <person name="Luecker S."/>
            <person name="Lage O.M."/>
            <person name="Pohl T."/>
            <person name="Merkel B.J."/>
            <person name="Hornburger P."/>
            <person name="Mueller R.-W."/>
            <person name="Bruemmer F."/>
            <person name="Labrenz M."/>
            <person name="Spormann A.M."/>
            <person name="Op den Camp H."/>
            <person name="Overmann J."/>
            <person name="Amann R."/>
            <person name="Jetten M.S.M."/>
            <person name="Mascher T."/>
            <person name="Medema M.H."/>
            <person name="Devos D.P."/>
            <person name="Kaster A.-K."/>
            <person name="Ovreas L."/>
            <person name="Rohde M."/>
            <person name="Galperin M.Y."/>
            <person name="Jogler C."/>
        </authorList>
    </citation>
    <scope>NUCLEOTIDE SEQUENCE [LARGE SCALE GENOMIC DNA]</scope>
    <source>
        <strain evidence="3 4">ElP</strain>
        <plasmid evidence="4">pelp_5</plasmid>
    </source>
</reference>
<dbReference type="AlphaFoldDB" id="A0A518HFR5"/>
<dbReference type="OrthoDB" id="284174at2"/>
<dbReference type="KEGG" id="tpla:ElP_76570"/>